<feature type="region of interest" description="Disordered" evidence="1">
    <location>
        <begin position="75"/>
        <end position="101"/>
    </location>
</feature>
<feature type="transmembrane region" description="Helical" evidence="2">
    <location>
        <begin position="367"/>
        <end position="398"/>
    </location>
</feature>
<feature type="transmembrane region" description="Helical" evidence="2">
    <location>
        <begin position="324"/>
        <end position="347"/>
    </location>
</feature>
<gene>
    <name evidence="3" type="ORF">GCM10010449_40740</name>
</gene>
<feature type="transmembrane region" description="Helical" evidence="2">
    <location>
        <begin position="125"/>
        <end position="148"/>
    </location>
</feature>
<comment type="caution">
    <text evidence="3">The sequence shown here is derived from an EMBL/GenBank/DDBJ whole genome shotgun (WGS) entry which is preliminary data.</text>
</comment>
<keyword evidence="4" id="KW-1185">Reference proteome</keyword>
<accession>A0ABP6MHQ2</accession>
<evidence type="ECO:0000256" key="1">
    <source>
        <dbReference type="SAM" id="MobiDB-lite"/>
    </source>
</evidence>
<keyword evidence="2" id="KW-1133">Transmembrane helix</keyword>
<proteinExistence type="predicted"/>
<evidence type="ECO:0000313" key="3">
    <source>
        <dbReference type="EMBL" id="GAA3114377.1"/>
    </source>
</evidence>
<reference evidence="4" key="1">
    <citation type="journal article" date="2019" name="Int. J. Syst. Evol. Microbiol.">
        <title>The Global Catalogue of Microorganisms (GCM) 10K type strain sequencing project: providing services to taxonomists for standard genome sequencing and annotation.</title>
        <authorList>
            <consortium name="The Broad Institute Genomics Platform"/>
            <consortium name="The Broad Institute Genome Sequencing Center for Infectious Disease"/>
            <person name="Wu L."/>
            <person name="Ma J."/>
        </authorList>
    </citation>
    <scope>NUCLEOTIDE SEQUENCE [LARGE SCALE GENOMIC DNA]</scope>
    <source>
        <strain evidence="4">JCM 9092</strain>
    </source>
</reference>
<sequence>MTCRGCLNVNLSFTLSGSGSGSGIVIDTRARLGYTAPIGSTDQDRIRHLTVAAEAGPVGRTVPGPPSVLSENCPRNVQKARPPMPTQHDRTVPPANGSPQRGLAATTFAVLRRHRRTLAGATARLVGLSGLAGLLMTAAIFALAWPLFTRMRNQRIWYHHVEDPYLHDHTDLALVALYTLPLFLLLLGTCSAALQTVCSRAVAAGSRESSKGGWSRAVVSARLRPVLAVYALRGLIVWPLPLLVAAVANSFTGLHLDTDEQVLERGSWPYTLVEASPAVAVFAAVLLRLALALAPAAAADGLGPRAALRRSWSLTWTRAGTVRVLALALPLAALTAGVLRLVVQLALPLRPLVRSLLEQATGNFFAAYYAGILAPVIVGVLVTAAVTLPVTFTVFAALHDRLRSPRTCFRA</sequence>
<protein>
    <submittedName>
        <fullName evidence="3">Uncharacterized protein</fullName>
    </submittedName>
</protein>
<feature type="transmembrane region" description="Helical" evidence="2">
    <location>
        <begin position="172"/>
        <end position="194"/>
    </location>
</feature>
<organism evidence="3 4">
    <name type="scientific">Streptomyces rectiviolaceus</name>
    <dbReference type="NCBI Taxonomy" id="332591"/>
    <lineage>
        <taxon>Bacteria</taxon>
        <taxon>Bacillati</taxon>
        <taxon>Actinomycetota</taxon>
        <taxon>Actinomycetes</taxon>
        <taxon>Kitasatosporales</taxon>
        <taxon>Streptomycetaceae</taxon>
        <taxon>Streptomyces</taxon>
    </lineage>
</organism>
<evidence type="ECO:0000256" key="2">
    <source>
        <dbReference type="SAM" id="Phobius"/>
    </source>
</evidence>
<dbReference type="EMBL" id="BAAAUG010000069">
    <property type="protein sequence ID" value="GAA3114377.1"/>
    <property type="molecule type" value="Genomic_DNA"/>
</dbReference>
<feature type="transmembrane region" description="Helical" evidence="2">
    <location>
        <begin position="278"/>
        <end position="303"/>
    </location>
</feature>
<keyword evidence="2" id="KW-0812">Transmembrane</keyword>
<dbReference type="Proteomes" id="UP001501637">
    <property type="component" value="Unassembled WGS sequence"/>
</dbReference>
<keyword evidence="2" id="KW-0472">Membrane</keyword>
<name>A0ABP6MHQ2_9ACTN</name>
<evidence type="ECO:0000313" key="4">
    <source>
        <dbReference type="Proteomes" id="UP001501637"/>
    </source>
</evidence>
<feature type="transmembrane region" description="Helical" evidence="2">
    <location>
        <begin position="226"/>
        <end position="248"/>
    </location>
</feature>